<dbReference type="EMBL" id="ML770203">
    <property type="protein sequence ID" value="KAE9384175.1"/>
    <property type="molecule type" value="Genomic_DNA"/>
</dbReference>
<dbReference type="PANTHER" id="PTHR44329:SF288">
    <property type="entry name" value="MITOGEN-ACTIVATED PROTEIN KINASE KINASE KINASE 20"/>
    <property type="match status" value="1"/>
</dbReference>
<dbReference type="SMART" id="SM00220">
    <property type="entry name" value="S_TKc"/>
    <property type="match status" value="1"/>
</dbReference>
<protein>
    <submittedName>
        <fullName evidence="9">Kinase-like protein</fullName>
    </submittedName>
</protein>
<evidence type="ECO:0000256" key="3">
    <source>
        <dbReference type="ARBA" id="ARBA00022741"/>
    </source>
</evidence>
<dbReference type="SUPFAM" id="SSF56112">
    <property type="entry name" value="Protein kinase-like (PK-like)"/>
    <property type="match status" value="1"/>
</dbReference>
<dbReference type="InterPro" id="IPR051681">
    <property type="entry name" value="Ser/Thr_Kinases-Pseudokinases"/>
</dbReference>
<organism evidence="9 10">
    <name type="scientific">Gymnopus androsaceus JB14</name>
    <dbReference type="NCBI Taxonomy" id="1447944"/>
    <lineage>
        <taxon>Eukaryota</taxon>
        <taxon>Fungi</taxon>
        <taxon>Dikarya</taxon>
        <taxon>Basidiomycota</taxon>
        <taxon>Agaricomycotina</taxon>
        <taxon>Agaricomycetes</taxon>
        <taxon>Agaricomycetidae</taxon>
        <taxon>Agaricales</taxon>
        <taxon>Marasmiineae</taxon>
        <taxon>Omphalotaceae</taxon>
        <taxon>Gymnopus</taxon>
    </lineage>
</organism>
<evidence type="ECO:0000259" key="8">
    <source>
        <dbReference type="PROSITE" id="PS50011"/>
    </source>
</evidence>
<dbReference type="Gene3D" id="1.10.510.10">
    <property type="entry name" value="Transferase(Phosphotransferase) domain 1"/>
    <property type="match status" value="1"/>
</dbReference>
<gene>
    <name evidence="9" type="ORF">BT96DRAFT_1101405</name>
</gene>
<sequence>RYLAEKLTQHLSVESNKALSPALQTGVDDLEETCQAVKDVLEKLEKKGFLWCMMNKDNIDSQILDIESQMTITFEVFNFIAHTDADRFQQDMQLAHEQDHTELVAKLDQLSASDQCILDALQDHGGLQRRMEELLVAVHKCVRHLGSEQSVEAKFLRNAGTALQRMSQGHLQAISEDWIVTSLEVNFDTANVIGQGSFGRVFRGQWNTALVAIKQMYINDARALMEKDRLAMYKEVKIWTTLHHPNIVNLYGACLEAEMPFLVMQHCCFGNLCQYLRANPNVNRIDLAYGVVMGMTYLHSRDIMHTDLKGANVLVDDNHNALRG</sequence>
<comment type="similarity">
    <text evidence="7">Belongs to the protein kinase superfamily.</text>
</comment>
<dbReference type="PROSITE" id="PS00107">
    <property type="entry name" value="PROTEIN_KINASE_ATP"/>
    <property type="match status" value="1"/>
</dbReference>
<dbReference type="OrthoDB" id="10261027at2759"/>
<feature type="domain" description="Protein kinase" evidence="8">
    <location>
        <begin position="187"/>
        <end position="324"/>
    </location>
</feature>
<dbReference type="InterPro" id="IPR059179">
    <property type="entry name" value="MLKL-like_MCAfunc"/>
</dbReference>
<dbReference type="Pfam" id="PF07714">
    <property type="entry name" value="PK_Tyr_Ser-Thr"/>
    <property type="match status" value="1"/>
</dbReference>
<evidence type="ECO:0000256" key="1">
    <source>
        <dbReference type="ARBA" id="ARBA00022527"/>
    </source>
</evidence>
<feature type="binding site" evidence="6">
    <location>
        <position position="214"/>
    </location>
    <ligand>
        <name>ATP</name>
        <dbReference type="ChEBI" id="CHEBI:30616"/>
    </ligand>
</feature>
<dbReference type="PROSITE" id="PS50011">
    <property type="entry name" value="PROTEIN_KINASE_DOM"/>
    <property type="match status" value="1"/>
</dbReference>
<name>A0A6A4GFP9_9AGAR</name>
<reference evidence="9" key="1">
    <citation type="journal article" date="2019" name="Environ. Microbiol.">
        <title>Fungal ecological strategies reflected in gene transcription - a case study of two litter decomposers.</title>
        <authorList>
            <person name="Barbi F."/>
            <person name="Kohler A."/>
            <person name="Barry K."/>
            <person name="Baskaran P."/>
            <person name="Daum C."/>
            <person name="Fauchery L."/>
            <person name="Ihrmark K."/>
            <person name="Kuo A."/>
            <person name="LaButti K."/>
            <person name="Lipzen A."/>
            <person name="Morin E."/>
            <person name="Grigoriev I.V."/>
            <person name="Henrissat B."/>
            <person name="Lindahl B."/>
            <person name="Martin F."/>
        </authorList>
    </citation>
    <scope>NUCLEOTIDE SEQUENCE</scope>
    <source>
        <strain evidence="9">JB14</strain>
    </source>
</reference>
<dbReference type="PROSITE" id="PS00108">
    <property type="entry name" value="PROTEIN_KINASE_ST"/>
    <property type="match status" value="1"/>
</dbReference>
<dbReference type="InterPro" id="IPR011009">
    <property type="entry name" value="Kinase-like_dom_sf"/>
</dbReference>
<proteinExistence type="inferred from homology"/>
<evidence type="ECO:0000256" key="5">
    <source>
        <dbReference type="ARBA" id="ARBA00022840"/>
    </source>
</evidence>
<dbReference type="InterPro" id="IPR017441">
    <property type="entry name" value="Protein_kinase_ATP_BS"/>
</dbReference>
<keyword evidence="10" id="KW-1185">Reference proteome</keyword>
<keyword evidence="4 9" id="KW-0418">Kinase</keyword>
<keyword evidence="1 7" id="KW-0723">Serine/threonine-protein kinase</keyword>
<dbReference type="AlphaFoldDB" id="A0A6A4GFP9"/>
<evidence type="ECO:0000256" key="6">
    <source>
        <dbReference type="PROSITE-ProRule" id="PRU10141"/>
    </source>
</evidence>
<evidence type="ECO:0000256" key="2">
    <source>
        <dbReference type="ARBA" id="ARBA00022679"/>
    </source>
</evidence>
<dbReference type="InterPro" id="IPR008271">
    <property type="entry name" value="Ser/Thr_kinase_AS"/>
</dbReference>
<evidence type="ECO:0000256" key="4">
    <source>
        <dbReference type="ARBA" id="ARBA00022777"/>
    </source>
</evidence>
<dbReference type="GO" id="GO:0004674">
    <property type="term" value="F:protein serine/threonine kinase activity"/>
    <property type="evidence" value="ECO:0007669"/>
    <property type="project" value="UniProtKB-KW"/>
</dbReference>
<dbReference type="PANTHER" id="PTHR44329">
    <property type="entry name" value="SERINE/THREONINE-PROTEIN KINASE TNNI3K-RELATED"/>
    <property type="match status" value="1"/>
</dbReference>
<dbReference type="InterPro" id="IPR001245">
    <property type="entry name" value="Ser-Thr/Tyr_kinase_cat_dom"/>
</dbReference>
<evidence type="ECO:0000313" key="10">
    <source>
        <dbReference type="Proteomes" id="UP000799118"/>
    </source>
</evidence>
<dbReference type="Proteomes" id="UP000799118">
    <property type="component" value="Unassembled WGS sequence"/>
</dbReference>
<evidence type="ECO:0000256" key="7">
    <source>
        <dbReference type="RuleBase" id="RU000304"/>
    </source>
</evidence>
<keyword evidence="5 6" id="KW-0067">ATP-binding</keyword>
<dbReference type="GO" id="GO:0005524">
    <property type="term" value="F:ATP binding"/>
    <property type="evidence" value="ECO:0007669"/>
    <property type="project" value="UniProtKB-UniRule"/>
</dbReference>
<keyword evidence="3 6" id="KW-0547">Nucleotide-binding</keyword>
<keyword evidence="2" id="KW-0808">Transferase</keyword>
<evidence type="ECO:0000313" key="9">
    <source>
        <dbReference type="EMBL" id="KAE9384175.1"/>
    </source>
</evidence>
<accession>A0A6A4GFP9</accession>
<dbReference type="CDD" id="cd21037">
    <property type="entry name" value="MLKL_NTD"/>
    <property type="match status" value="1"/>
</dbReference>
<dbReference type="InterPro" id="IPR000719">
    <property type="entry name" value="Prot_kinase_dom"/>
</dbReference>
<feature type="non-terminal residue" evidence="9">
    <location>
        <position position="1"/>
    </location>
</feature>